<dbReference type="InterPro" id="IPR017926">
    <property type="entry name" value="GATASE"/>
</dbReference>
<keyword evidence="10" id="KW-0963">Cytoplasm</keyword>
<dbReference type="CDD" id="cd01748">
    <property type="entry name" value="GATase1_IGP_Synthase"/>
    <property type="match status" value="1"/>
</dbReference>
<evidence type="ECO:0000256" key="6">
    <source>
        <dbReference type="ARBA" id="ARBA00023102"/>
    </source>
</evidence>
<feature type="active site" evidence="10 11">
    <location>
        <position position="187"/>
    </location>
</feature>
<dbReference type="NCBIfam" id="TIGR01855">
    <property type="entry name" value="IMP_synth_hisH"/>
    <property type="match status" value="1"/>
</dbReference>
<keyword evidence="6 10" id="KW-0368">Histidine biosynthesis</keyword>
<protein>
    <recommendedName>
        <fullName evidence="10">Imidazole glycerol phosphate synthase subunit HisH</fullName>
        <ecNumber evidence="10">4.3.2.10</ecNumber>
    </recommendedName>
    <alternativeName>
        <fullName evidence="10">IGP synthase glutaminase subunit</fullName>
        <ecNumber evidence="10">3.5.1.2</ecNumber>
    </alternativeName>
    <alternativeName>
        <fullName evidence="10">IGP synthase subunit HisH</fullName>
    </alternativeName>
    <alternativeName>
        <fullName evidence="10">ImGP synthase subunit HisH</fullName>
        <shortName evidence="10">IGPS subunit HisH</shortName>
    </alternativeName>
</protein>
<dbReference type="PANTHER" id="PTHR42701:SF1">
    <property type="entry name" value="IMIDAZOLE GLYCEROL PHOSPHATE SYNTHASE SUBUNIT HISH"/>
    <property type="match status" value="1"/>
</dbReference>
<dbReference type="RefSeq" id="WP_142934827.1">
    <property type="nucleotide sequence ID" value="NZ_ML660171.1"/>
</dbReference>
<dbReference type="GO" id="GO:0005737">
    <property type="term" value="C:cytoplasm"/>
    <property type="evidence" value="ECO:0007669"/>
    <property type="project" value="UniProtKB-SubCell"/>
</dbReference>
<sequence>MSLVIIDYGMGNIGSIANMLKHISVPYSIESTNSEAIYQADGIILPGVGNFAKAMYLLNETGISDIIKEAVLGRKIPILGICLGMHLMCDSSEEGNVKGLGLIKADVVKFKFDHPSVLKIPHMGWSKVKVHQEHDLVNSLDIDSRFYFVHSYFVKCKEASDVLLSAVHGSEFTASFLKDNLFGCQFHPEKSHKFGIQLFRNFAQWCA</sequence>
<dbReference type="OrthoDB" id="9807137at2"/>
<proteinExistence type="inferred from homology"/>
<evidence type="ECO:0000256" key="3">
    <source>
        <dbReference type="ARBA" id="ARBA00022605"/>
    </source>
</evidence>
<comment type="pathway">
    <text evidence="1 10">Amino-acid biosynthesis; L-histidine biosynthesis; L-histidine from 5-phospho-alpha-D-ribose 1-diphosphate: step 5/9.</text>
</comment>
<dbReference type="GO" id="GO:0000105">
    <property type="term" value="P:L-histidine biosynthetic process"/>
    <property type="evidence" value="ECO:0007669"/>
    <property type="project" value="UniProtKB-UniRule"/>
</dbReference>
<dbReference type="EMBL" id="VIKS01000015">
    <property type="protein sequence ID" value="TQV83009.1"/>
    <property type="molecule type" value="Genomic_DNA"/>
</dbReference>
<feature type="domain" description="Glutamine amidotransferase" evidence="12">
    <location>
        <begin position="4"/>
        <end position="202"/>
    </location>
</feature>
<dbReference type="InterPro" id="IPR029062">
    <property type="entry name" value="Class_I_gatase-like"/>
</dbReference>
<dbReference type="Pfam" id="PF00117">
    <property type="entry name" value="GATase"/>
    <property type="match status" value="1"/>
</dbReference>
<feature type="active site" description="Nucleophile" evidence="10 11">
    <location>
        <position position="82"/>
    </location>
</feature>
<evidence type="ECO:0000256" key="11">
    <source>
        <dbReference type="PIRSR" id="PIRSR000495-1"/>
    </source>
</evidence>
<dbReference type="InterPro" id="IPR010139">
    <property type="entry name" value="Imidazole-glycPsynth_HisH"/>
</dbReference>
<comment type="caution">
    <text evidence="13">The sequence shown here is derived from an EMBL/GenBank/DDBJ whole genome shotgun (WGS) entry which is preliminary data.</text>
</comment>
<dbReference type="PROSITE" id="PS51273">
    <property type="entry name" value="GATASE_TYPE_1"/>
    <property type="match status" value="1"/>
</dbReference>
<dbReference type="GO" id="GO:0000107">
    <property type="term" value="F:imidazoleglycerol-phosphate synthase activity"/>
    <property type="evidence" value="ECO:0007669"/>
    <property type="project" value="UniProtKB-UniRule"/>
</dbReference>
<evidence type="ECO:0000256" key="2">
    <source>
        <dbReference type="ARBA" id="ARBA00011152"/>
    </source>
</evidence>
<keyword evidence="5 10" id="KW-0315">Glutamine amidotransferase</keyword>
<comment type="catalytic activity">
    <reaction evidence="8 10">
        <text>5-[(5-phospho-1-deoxy-D-ribulos-1-ylimino)methylamino]-1-(5-phospho-beta-D-ribosyl)imidazole-4-carboxamide + L-glutamine = D-erythro-1-(imidazol-4-yl)glycerol 3-phosphate + 5-amino-1-(5-phospho-beta-D-ribosyl)imidazole-4-carboxamide + L-glutamate + H(+)</text>
        <dbReference type="Rhea" id="RHEA:24793"/>
        <dbReference type="ChEBI" id="CHEBI:15378"/>
        <dbReference type="ChEBI" id="CHEBI:29985"/>
        <dbReference type="ChEBI" id="CHEBI:58278"/>
        <dbReference type="ChEBI" id="CHEBI:58359"/>
        <dbReference type="ChEBI" id="CHEBI:58475"/>
        <dbReference type="ChEBI" id="CHEBI:58525"/>
        <dbReference type="EC" id="4.3.2.10"/>
    </reaction>
</comment>
<dbReference type="SUPFAM" id="SSF52317">
    <property type="entry name" value="Class I glutamine amidotransferase-like"/>
    <property type="match status" value="1"/>
</dbReference>
<dbReference type="Gene3D" id="3.40.50.880">
    <property type="match status" value="1"/>
</dbReference>
<evidence type="ECO:0000313" key="14">
    <source>
        <dbReference type="Proteomes" id="UP000315439"/>
    </source>
</evidence>
<evidence type="ECO:0000259" key="12">
    <source>
        <dbReference type="Pfam" id="PF00117"/>
    </source>
</evidence>
<evidence type="ECO:0000256" key="8">
    <source>
        <dbReference type="ARBA" id="ARBA00047838"/>
    </source>
</evidence>
<comment type="subcellular location">
    <subcellularLocation>
        <location evidence="10">Cytoplasm</location>
    </subcellularLocation>
</comment>
<comment type="function">
    <text evidence="10">IGPS catalyzes the conversion of PRFAR and glutamine to IGP, AICAR and glutamate. The HisH subunit catalyzes the hydrolysis of glutamine to glutamate and ammonia as part of the synthesis of IGP and AICAR. The resulting ammonia molecule is channeled to the active site of HisF.</text>
</comment>
<keyword evidence="4 10" id="KW-0378">Hydrolase</keyword>
<name>A0A545U0L7_9GAMM</name>
<dbReference type="EC" id="3.5.1.2" evidence="10"/>
<feature type="active site" evidence="10 11">
    <location>
        <position position="189"/>
    </location>
</feature>
<evidence type="ECO:0000256" key="10">
    <source>
        <dbReference type="HAMAP-Rule" id="MF_00278"/>
    </source>
</evidence>
<evidence type="ECO:0000256" key="9">
    <source>
        <dbReference type="ARBA" id="ARBA00049534"/>
    </source>
</evidence>
<keyword evidence="3 10" id="KW-0028">Amino-acid biosynthesis</keyword>
<evidence type="ECO:0000256" key="4">
    <source>
        <dbReference type="ARBA" id="ARBA00022801"/>
    </source>
</evidence>
<evidence type="ECO:0000256" key="1">
    <source>
        <dbReference type="ARBA" id="ARBA00005091"/>
    </source>
</evidence>
<dbReference type="EC" id="4.3.2.10" evidence="10"/>
<keyword evidence="7 10" id="KW-0456">Lyase</keyword>
<dbReference type="AlphaFoldDB" id="A0A545U0L7"/>
<dbReference type="GO" id="GO:0016829">
    <property type="term" value="F:lyase activity"/>
    <property type="evidence" value="ECO:0007669"/>
    <property type="project" value="UniProtKB-KW"/>
</dbReference>
<reference evidence="13 14" key="1">
    <citation type="submission" date="2019-07" db="EMBL/GenBank/DDBJ databases">
        <title>Draft genome for Aliikangiella sp. M105.</title>
        <authorList>
            <person name="Wang G."/>
        </authorList>
    </citation>
    <scope>NUCLEOTIDE SEQUENCE [LARGE SCALE GENOMIC DNA]</scope>
    <source>
        <strain evidence="13 14">M105</strain>
    </source>
</reference>
<evidence type="ECO:0000256" key="7">
    <source>
        <dbReference type="ARBA" id="ARBA00023239"/>
    </source>
</evidence>
<accession>A0A545U0L7</accession>
<comment type="subunit">
    <text evidence="2 10">Heterodimer of HisH and HisF.</text>
</comment>
<dbReference type="UniPathway" id="UPA00031">
    <property type="reaction ID" value="UER00010"/>
</dbReference>
<organism evidence="13 14">
    <name type="scientific">Aliikangiella coralliicola</name>
    <dbReference type="NCBI Taxonomy" id="2592383"/>
    <lineage>
        <taxon>Bacteria</taxon>
        <taxon>Pseudomonadati</taxon>
        <taxon>Pseudomonadota</taxon>
        <taxon>Gammaproteobacteria</taxon>
        <taxon>Oceanospirillales</taxon>
        <taxon>Pleioneaceae</taxon>
        <taxon>Aliikangiella</taxon>
    </lineage>
</organism>
<evidence type="ECO:0000313" key="13">
    <source>
        <dbReference type="EMBL" id="TQV83009.1"/>
    </source>
</evidence>
<dbReference type="PIRSF" id="PIRSF000495">
    <property type="entry name" value="Amidotransf_hisH"/>
    <property type="match status" value="1"/>
</dbReference>
<dbReference type="PANTHER" id="PTHR42701">
    <property type="entry name" value="IMIDAZOLE GLYCEROL PHOSPHATE SYNTHASE SUBUNIT HISH"/>
    <property type="match status" value="1"/>
</dbReference>
<dbReference type="HAMAP" id="MF_00278">
    <property type="entry name" value="HisH"/>
    <property type="match status" value="1"/>
</dbReference>
<evidence type="ECO:0000256" key="5">
    <source>
        <dbReference type="ARBA" id="ARBA00022962"/>
    </source>
</evidence>
<dbReference type="Proteomes" id="UP000315439">
    <property type="component" value="Unassembled WGS sequence"/>
</dbReference>
<keyword evidence="14" id="KW-1185">Reference proteome</keyword>
<dbReference type="GO" id="GO:0004359">
    <property type="term" value="F:glutaminase activity"/>
    <property type="evidence" value="ECO:0007669"/>
    <property type="project" value="UniProtKB-EC"/>
</dbReference>
<gene>
    <name evidence="10 13" type="primary">hisH</name>
    <name evidence="13" type="ORF">FLL46_24915</name>
</gene>
<comment type="catalytic activity">
    <reaction evidence="9 10">
        <text>L-glutamine + H2O = L-glutamate + NH4(+)</text>
        <dbReference type="Rhea" id="RHEA:15889"/>
        <dbReference type="ChEBI" id="CHEBI:15377"/>
        <dbReference type="ChEBI" id="CHEBI:28938"/>
        <dbReference type="ChEBI" id="CHEBI:29985"/>
        <dbReference type="ChEBI" id="CHEBI:58359"/>
        <dbReference type="EC" id="3.5.1.2"/>
    </reaction>
</comment>